<feature type="region of interest" description="Disordered" evidence="1">
    <location>
        <begin position="120"/>
        <end position="155"/>
    </location>
</feature>
<comment type="caution">
    <text evidence="2">The sequence shown here is derived from an EMBL/GenBank/DDBJ whole genome shotgun (WGS) entry which is preliminary data.</text>
</comment>
<evidence type="ECO:0000313" key="3">
    <source>
        <dbReference type="Proteomes" id="UP000251960"/>
    </source>
</evidence>
<gene>
    <name evidence="2" type="ORF">Zm00014a_009513</name>
</gene>
<evidence type="ECO:0000313" key="2">
    <source>
        <dbReference type="EMBL" id="PWZ15792.1"/>
    </source>
</evidence>
<dbReference type="EMBL" id="NCVQ01000008">
    <property type="protein sequence ID" value="PWZ15792.1"/>
    <property type="molecule type" value="Genomic_DNA"/>
</dbReference>
<organism evidence="2 3">
    <name type="scientific">Zea mays</name>
    <name type="common">Maize</name>
    <dbReference type="NCBI Taxonomy" id="4577"/>
    <lineage>
        <taxon>Eukaryota</taxon>
        <taxon>Viridiplantae</taxon>
        <taxon>Streptophyta</taxon>
        <taxon>Embryophyta</taxon>
        <taxon>Tracheophyta</taxon>
        <taxon>Spermatophyta</taxon>
        <taxon>Magnoliopsida</taxon>
        <taxon>Liliopsida</taxon>
        <taxon>Poales</taxon>
        <taxon>Poaceae</taxon>
        <taxon>PACMAD clade</taxon>
        <taxon>Panicoideae</taxon>
        <taxon>Andropogonodae</taxon>
        <taxon>Andropogoneae</taxon>
        <taxon>Tripsacinae</taxon>
        <taxon>Zea</taxon>
    </lineage>
</organism>
<reference evidence="2 3" key="1">
    <citation type="journal article" date="2018" name="Nat. Genet.">
        <title>Extensive intraspecific gene order and gene structural variations between Mo17 and other maize genomes.</title>
        <authorList>
            <person name="Sun S."/>
            <person name="Zhou Y."/>
            <person name="Chen J."/>
            <person name="Shi J."/>
            <person name="Zhao H."/>
            <person name="Zhao H."/>
            <person name="Song W."/>
            <person name="Zhang M."/>
            <person name="Cui Y."/>
            <person name="Dong X."/>
            <person name="Liu H."/>
            <person name="Ma X."/>
            <person name="Jiao Y."/>
            <person name="Wang B."/>
            <person name="Wei X."/>
            <person name="Stein J.C."/>
            <person name="Glaubitz J.C."/>
            <person name="Lu F."/>
            <person name="Yu G."/>
            <person name="Liang C."/>
            <person name="Fengler K."/>
            <person name="Li B."/>
            <person name="Rafalski A."/>
            <person name="Schnable P.S."/>
            <person name="Ware D.H."/>
            <person name="Buckler E.S."/>
            <person name="Lai J."/>
        </authorList>
    </citation>
    <scope>NUCLEOTIDE SEQUENCE [LARGE SCALE GENOMIC DNA]</scope>
    <source>
        <strain evidence="3">cv. Missouri 17</strain>
        <tissue evidence="2">Seedling</tissue>
    </source>
</reference>
<feature type="compositionally biased region" description="Polar residues" evidence="1">
    <location>
        <begin position="138"/>
        <end position="155"/>
    </location>
</feature>
<proteinExistence type="predicted"/>
<dbReference type="Proteomes" id="UP000251960">
    <property type="component" value="Chromosome 7"/>
</dbReference>
<accession>A0A3L6E4D1</accession>
<name>A0A3L6E4D1_MAIZE</name>
<evidence type="ECO:0000256" key="1">
    <source>
        <dbReference type="SAM" id="MobiDB-lite"/>
    </source>
</evidence>
<protein>
    <submittedName>
        <fullName evidence="2">Uncharacterized protein</fullName>
    </submittedName>
</protein>
<dbReference type="AlphaFoldDB" id="A0A3L6E4D1"/>
<sequence>MHGRSRKALVAVAAMVGGRPSCAPAAHPRLLPSVRLQPSSEFPPSISSSSNPLCSHMALRSSSAMAPRPRLLRFLAPWRSAASTPSPVRPWKPRPCRDSPCVAFRAPVLARSPMRRLQLSHRPTFSPNPGVHRHPSSAWRSSCGCSTSTKDAASA</sequence>